<dbReference type="InterPro" id="IPR016040">
    <property type="entry name" value="NAD(P)-bd_dom"/>
</dbReference>
<evidence type="ECO:0000313" key="5">
    <source>
        <dbReference type="Proteomes" id="UP000757232"/>
    </source>
</evidence>
<dbReference type="PANTHER" id="PTHR10366:SF564">
    <property type="entry name" value="STEROL-4-ALPHA-CARBOXYLATE 3-DEHYDROGENASE, DECARBOXYLATING"/>
    <property type="match status" value="1"/>
</dbReference>
<dbReference type="SUPFAM" id="SSF51735">
    <property type="entry name" value="NAD(P)-binding Rossmann-fold domains"/>
    <property type="match status" value="1"/>
</dbReference>
<evidence type="ECO:0000259" key="3">
    <source>
        <dbReference type="Pfam" id="PF16363"/>
    </source>
</evidence>
<keyword evidence="5" id="KW-1185">Reference proteome</keyword>
<dbReference type="Proteomes" id="UP000757232">
    <property type="component" value="Unassembled WGS sequence"/>
</dbReference>
<evidence type="ECO:0000256" key="1">
    <source>
        <dbReference type="ARBA" id="ARBA00023002"/>
    </source>
</evidence>
<reference evidence="4" key="1">
    <citation type="submission" date="2016-06" db="EMBL/GenBank/DDBJ databases">
        <title>Draft Genome sequence of the fungus Inonotus baumii.</title>
        <authorList>
            <person name="Zhu H."/>
            <person name="Lin W."/>
        </authorList>
    </citation>
    <scope>NUCLEOTIDE SEQUENCE</scope>
    <source>
        <strain evidence="4">821</strain>
    </source>
</reference>
<name>A0A9Q5I2H9_SANBA</name>
<dbReference type="PANTHER" id="PTHR10366">
    <property type="entry name" value="NAD DEPENDENT EPIMERASE/DEHYDRATASE"/>
    <property type="match status" value="1"/>
</dbReference>
<dbReference type="Pfam" id="PF16363">
    <property type="entry name" value="GDP_Man_Dehyd"/>
    <property type="match status" value="1"/>
</dbReference>
<accession>A0A9Q5I2H9</accession>
<proteinExistence type="inferred from homology"/>
<gene>
    <name evidence="4" type="ORF">A7U60_g2311</name>
</gene>
<dbReference type="CDD" id="cd05227">
    <property type="entry name" value="AR_SDR_e"/>
    <property type="match status" value="1"/>
</dbReference>
<comment type="similarity">
    <text evidence="2">Belongs to the NAD(P)-dependent epimerase/dehydratase family. Dihydroflavonol-4-reductase subfamily.</text>
</comment>
<dbReference type="InterPro" id="IPR036291">
    <property type="entry name" value="NAD(P)-bd_dom_sf"/>
</dbReference>
<dbReference type="OrthoDB" id="2735536at2759"/>
<dbReference type="AlphaFoldDB" id="A0A9Q5I2H9"/>
<evidence type="ECO:0000313" key="4">
    <source>
        <dbReference type="EMBL" id="OCB90459.1"/>
    </source>
</evidence>
<feature type="domain" description="NAD(P)-binding" evidence="3">
    <location>
        <begin position="11"/>
        <end position="150"/>
    </location>
</feature>
<dbReference type="Gene3D" id="3.40.50.720">
    <property type="entry name" value="NAD(P)-binding Rossmann-like Domain"/>
    <property type="match status" value="2"/>
</dbReference>
<dbReference type="GO" id="GO:0016616">
    <property type="term" value="F:oxidoreductase activity, acting on the CH-OH group of donors, NAD or NADP as acceptor"/>
    <property type="evidence" value="ECO:0007669"/>
    <property type="project" value="TreeGrafter"/>
</dbReference>
<comment type="caution">
    <text evidence="4">The sequence shown here is derived from an EMBL/GenBank/DDBJ whole genome shotgun (WGS) entry which is preliminary data.</text>
</comment>
<dbReference type="EMBL" id="LNZH02000130">
    <property type="protein sequence ID" value="OCB90459.1"/>
    <property type="molecule type" value="Genomic_DNA"/>
</dbReference>
<evidence type="ECO:0000256" key="2">
    <source>
        <dbReference type="ARBA" id="ARBA00023445"/>
    </source>
</evidence>
<sequence>MPAVPAPAKVLVSGANGYIAVWVVRTLLERGYTVRGTVRSESKTGYLKNLFKSEVESGKLELVVVPDITKPGAFDEAVKDVDAVEHTASPFHFKASDPNDAVEHTASPFHFKANDPNELIEPAVKGTVGMLESALKFGGTRLKRVVVTSSCASVFDSNSRGLINESSWNEASITLVKEKGSAAPNPEKYRASKTLAEKGAREFVSKNASSLSWDLVTLCPPFVFGPNINEISSAADLGTSQALFYEALLSKTKTPEDLKGVAGGWVDVRDVALGHARALEVPEAGGQRFILSSGMFVWQDWFDAANKLGIPDIPKGTPGAGKDHQYIFRYDSSKAQNVLGIKFRDNLTTTKETVEDFKKRGW</sequence>
<organism evidence="4 5">
    <name type="scientific">Sanghuangporus baumii</name>
    <name type="common">Phellinus baumii</name>
    <dbReference type="NCBI Taxonomy" id="108892"/>
    <lineage>
        <taxon>Eukaryota</taxon>
        <taxon>Fungi</taxon>
        <taxon>Dikarya</taxon>
        <taxon>Basidiomycota</taxon>
        <taxon>Agaricomycotina</taxon>
        <taxon>Agaricomycetes</taxon>
        <taxon>Hymenochaetales</taxon>
        <taxon>Hymenochaetaceae</taxon>
        <taxon>Sanghuangporus</taxon>
    </lineage>
</organism>
<protein>
    <submittedName>
        <fullName evidence="4">NAD-binding protein</fullName>
    </submittedName>
</protein>
<dbReference type="InterPro" id="IPR050425">
    <property type="entry name" value="NAD(P)_dehydrat-like"/>
</dbReference>
<keyword evidence="1" id="KW-0560">Oxidoreductase</keyword>